<keyword evidence="3" id="KW-1185">Reference proteome</keyword>
<protein>
    <submittedName>
        <fullName evidence="2">Pyridoxamine 5'-phosphate oxidase family protein</fullName>
    </submittedName>
</protein>
<evidence type="ECO:0000313" key="2">
    <source>
        <dbReference type="EMBL" id="NDW03652.1"/>
    </source>
</evidence>
<dbReference type="EMBL" id="JAAAMG010000002">
    <property type="protein sequence ID" value="NDW03652.1"/>
    <property type="molecule type" value="Genomic_DNA"/>
</dbReference>
<dbReference type="Pfam" id="PF01243">
    <property type="entry name" value="PNPOx_N"/>
    <property type="match status" value="1"/>
</dbReference>
<dbReference type="InterPro" id="IPR012349">
    <property type="entry name" value="Split_barrel_FMN-bd"/>
</dbReference>
<accession>A0A6N9SZ74</accession>
<proteinExistence type="predicted"/>
<dbReference type="RefSeq" id="WP_163461259.1">
    <property type="nucleotide sequence ID" value="NZ_JAAAMG010000002.1"/>
</dbReference>
<dbReference type="PANTHER" id="PTHR42815">
    <property type="entry name" value="FAD-BINDING, PUTATIVE (AFU_ORTHOLOGUE AFUA_6G07600)-RELATED"/>
    <property type="match status" value="1"/>
</dbReference>
<dbReference type="Gene3D" id="2.30.110.10">
    <property type="entry name" value="Electron Transport, Fmn-binding Protein, Chain A"/>
    <property type="match status" value="1"/>
</dbReference>
<dbReference type="AlphaFoldDB" id="A0A6N9SZ74"/>
<sequence length="204" mass="22657">MSTIRTVEELRSVYKPALERSIQKEMKALDKHAKAFLAISPFLLIGSSAPGGRADVSPKGDQPGFVHALDDKTIAIPDRPGNNRLDTFENILGNPQVGLIFLVPGMNETLRINGRAELRIDADLLAMFEYQGKLPISVLVVHVEEVYLHCAKAFMRSGLWDPSTFIDRSSFPSFGAMLKDQIALDEPAADIDRNLAERYKVTLY</sequence>
<evidence type="ECO:0000259" key="1">
    <source>
        <dbReference type="Pfam" id="PF01243"/>
    </source>
</evidence>
<dbReference type="PANTHER" id="PTHR42815:SF2">
    <property type="entry name" value="FAD-BINDING, PUTATIVE (AFU_ORTHOLOGUE AFUA_6G07600)-RELATED"/>
    <property type="match status" value="1"/>
</dbReference>
<evidence type="ECO:0000313" key="3">
    <source>
        <dbReference type="Proteomes" id="UP000469011"/>
    </source>
</evidence>
<name>A0A6N9SZ74_9HYPH</name>
<dbReference type="InterPro" id="IPR011576">
    <property type="entry name" value="Pyridox_Oxase_N"/>
</dbReference>
<dbReference type="NCBIfam" id="TIGR04025">
    <property type="entry name" value="PPOX_FMN_DR2398"/>
    <property type="match status" value="1"/>
</dbReference>
<gene>
    <name evidence="2" type="ORF">GTK09_04360</name>
</gene>
<feature type="domain" description="Pyridoxamine 5'-phosphate oxidase N-terminal" evidence="1">
    <location>
        <begin position="29"/>
        <end position="150"/>
    </location>
</feature>
<dbReference type="SUPFAM" id="SSF50475">
    <property type="entry name" value="FMN-binding split barrel"/>
    <property type="match status" value="1"/>
</dbReference>
<reference evidence="2 3" key="1">
    <citation type="submission" date="2020-01" db="EMBL/GenBank/DDBJ databases">
        <title>Jiella pacifica sp. nov.</title>
        <authorList>
            <person name="Xue Z."/>
            <person name="Zhu S."/>
            <person name="Chen J."/>
            <person name="Yang J."/>
        </authorList>
    </citation>
    <scope>NUCLEOTIDE SEQUENCE [LARGE SCALE GENOMIC DNA]</scope>
    <source>
        <strain evidence="2 3">40Bstr34</strain>
    </source>
</reference>
<dbReference type="Proteomes" id="UP000469011">
    <property type="component" value="Unassembled WGS sequence"/>
</dbReference>
<dbReference type="InterPro" id="IPR024029">
    <property type="entry name" value="Pyridox_Oxase_FMN-dep"/>
</dbReference>
<organism evidence="2 3">
    <name type="scientific">Jiella pacifica</name>
    <dbReference type="NCBI Taxonomy" id="2696469"/>
    <lineage>
        <taxon>Bacteria</taxon>
        <taxon>Pseudomonadati</taxon>
        <taxon>Pseudomonadota</taxon>
        <taxon>Alphaproteobacteria</taxon>
        <taxon>Hyphomicrobiales</taxon>
        <taxon>Aurantimonadaceae</taxon>
        <taxon>Jiella</taxon>
    </lineage>
</organism>
<comment type="caution">
    <text evidence="2">The sequence shown here is derived from an EMBL/GenBank/DDBJ whole genome shotgun (WGS) entry which is preliminary data.</text>
</comment>